<keyword evidence="3" id="KW-1185">Reference proteome</keyword>
<name>A0A1X2G2Z8_9FUNG</name>
<feature type="compositionally biased region" description="Polar residues" evidence="1">
    <location>
        <begin position="186"/>
        <end position="199"/>
    </location>
</feature>
<sequence>MEDFYTTISLESVNEEELQNVIRSLVTPLSHEYEHCANEEQQAAATDRCESAAIFNYIDDIHSKDYMAEWINMTDPASSSHILSRHSPVPTGIEQFFMEPSRAHTAHLKNVTRHKLDDESLTVIRRDSDALIQRRRSLLHKFDFRSPNVPDRVTGVFLDSLRDSWAPLGDTHEHRTSTDTSTTTTIYCNSEPTSSSVTETAKHVLQSIRKRRQQHQLPI</sequence>
<dbReference type="EMBL" id="MCGT01000056">
    <property type="protein sequence ID" value="ORX43330.1"/>
    <property type="molecule type" value="Genomic_DNA"/>
</dbReference>
<dbReference type="AlphaFoldDB" id="A0A1X2G2Z8"/>
<evidence type="ECO:0000256" key="1">
    <source>
        <dbReference type="SAM" id="MobiDB-lite"/>
    </source>
</evidence>
<comment type="caution">
    <text evidence="2">The sequence shown here is derived from an EMBL/GenBank/DDBJ whole genome shotgun (WGS) entry which is preliminary data.</text>
</comment>
<reference evidence="2 3" key="1">
    <citation type="submission" date="2016-07" db="EMBL/GenBank/DDBJ databases">
        <title>Pervasive Adenine N6-methylation of Active Genes in Fungi.</title>
        <authorList>
            <consortium name="DOE Joint Genome Institute"/>
            <person name="Mondo S.J."/>
            <person name="Dannebaum R.O."/>
            <person name="Kuo R.C."/>
            <person name="Labutti K."/>
            <person name="Haridas S."/>
            <person name="Kuo A."/>
            <person name="Salamov A."/>
            <person name="Ahrendt S.R."/>
            <person name="Lipzen A."/>
            <person name="Sullivan W."/>
            <person name="Andreopoulos W.B."/>
            <person name="Clum A."/>
            <person name="Lindquist E."/>
            <person name="Daum C."/>
            <person name="Ramamoorthy G.K."/>
            <person name="Gryganskyi A."/>
            <person name="Culley D."/>
            <person name="Magnuson J.K."/>
            <person name="James T.Y."/>
            <person name="O'Malley M.A."/>
            <person name="Stajich J.E."/>
            <person name="Spatafora J.W."/>
            <person name="Visel A."/>
            <person name="Grigoriev I.V."/>
        </authorList>
    </citation>
    <scope>NUCLEOTIDE SEQUENCE [LARGE SCALE GENOMIC DNA]</scope>
    <source>
        <strain evidence="2 3">NRRL 3301</strain>
    </source>
</reference>
<accession>A0A1X2G2Z8</accession>
<organism evidence="2 3">
    <name type="scientific">Hesseltinella vesiculosa</name>
    <dbReference type="NCBI Taxonomy" id="101127"/>
    <lineage>
        <taxon>Eukaryota</taxon>
        <taxon>Fungi</taxon>
        <taxon>Fungi incertae sedis</taxon>
        <taxon>Mucoromycota</taxon>
        <taxon>Mucoromycotina</taxon>
        <taxon>Mucoromycetes</taxon>
        <taxon>Mucorales</taxon>
        <taxon>Cunninghamellaceae</taxon>
        <taxon>Hesseltinella</taxon>
    </lineage>
</organism>
<feature type="non-terminal residue" evidence="2">
    <location>
        <position position="219"/>
    </location>
</feature>
<proteinExistence type="predicted"/>
<protein>
    <submittedName>
        <fullName evidence="2">Uncharacterized protein</fullName>
    </submittedName>
</protein>
<evidence type="ECO:0000313" key="3">
    <source>
        <dbReference type="Proteomes" id="UP000242146"/>
    </source>
</evidence>
<evidence type="ECO:0000313" key="2">
    <source>
        <dbReference type="EMBL" id="ORX43330.1"/>
    </source>
</evidence>
<feature type="region of interest" description="Disordered" evidence="1">
    <location>
        <begin position="168"/>
        <end position="199"/>
    </location>
</feature>
<dbReference type="Proteomes" id="UP000242146">
    <property type="component" value="Unassembled WGS sequence"/>
</dbReference>
<gene>
    <name evidence="2" type="ORF">DM01DRAFT_1340791</name>
</gene>